<evidence type="ECO:0000256" key="9">
    <source>
        <dbReference type="ARBA" id="ARBA00023136"/>
    </source>
</evidence>
<dbReference type="InterPro" id="IPR051502">
    <property type="entry name" value="RLP_Defense_Trigger"/>
</dbReference>
<evidence type="ECO:0000256" key="5">
    <source>
        <dbReference type="ARBA" id="ARBA00022692"/>
    </source>
</evidence>
<keyword evidence="6 13" id="KW-0732">Signal</keyword>
<keyword evidence="17" id="KW-1185">Reference proteome</keyword>
<evidence type="ECO:0000256" key="2">
    <source>
        <dbReference type="ARBA" id="ARBA00009592"/>
    </source>
</evidence>
<dbReference type="Pfam" id="PF00560">
    <property type="entry name" value="LRR_1"/>
    <property type="match status" value="5"/>
</dbReference>
<dbReference type="Proteomes" id="UP001642260">
    <property type="component" value="Unassembled WGS sequence"/>
</dbReference>
<dbReference type="Pfam" id="PF13855">
    <property type="entry name" value="LRR_8"/>
    <property type="match status" value="1"/>
</dbReference>
<reference evidence="16 17" key="1">
    <citation type="submission" date="2022-03" db="EMBL/GenBank/DDBJ databases">
        <authorList>
            <person name="Macdonald S."/>
            <person name="Ahmed S."/>
            <person name="Newling K."/>
        </authorList>
    </citation>
    <scope>NUCLEOTIDE SEQUENCE [LARGE SCALE GENOMIC DNA]</scope>
</reference>
<feature type="chain" id="PRO_5044799908" description="Leucine-rich repeat-containing N-terminal plant-type domain-containing protein" evidence="13">
    <location>
        <begin position="24"/>
        <end position="947"/>
    </location>
</feature>
<accession>A0ABC8KNQ1</accession>
<proteinExistence type="inferred from homology"/>
<dbReference type="SMART" id="SM00369">
    <property type="entry name" value="LRR_TYP"/>
    <property type="match status" value="7"/>
</dbReference>
<evidence type="ECO:0000256" key="4">
    <source>
        <dbReference type="ARBA" id="ARBA00022614"/>
    </source>
</evidence>
<comment type="similarity">
    <text evidence="2">Belongs to the RLP family.</text>
</comment>
<dbReference type="InterPro" id="IPR013210">
    <property type="entry name" value="LRR_N_plant-typ"/>
</dbReference>
<dbReference type="Gene3D" id="3.80.10.10">
    <property type="entry name" value="Ribonuclease Inhibitor"/>
    <property type="match status" value="4"/>
</dbReference>
<dbReference type="FunFam" id="3.80.10.10:FF:000233">
    <property type="entry name" value="Leucine-rich repeat receptor-like protein kinase TDR"/>
    <property type="match status" value="1"/>
</dbReference>
<evidence type="ECO:0000256" key="7">
    <source>
        <dbReference type="ARBA" id="ARBA00022737"/>
    </source>
</evidence>
<evidence type="ECO:0000259" key="14">
    <source>
        <dbReference type="Pfam" id="PF08263"/>
    </source>
</evidence>
<evidence type="ECO:0000256" key="11">
    <source>
        <dbReference type="ARBA" id="ARBA00023180"/>
    </source>
</evidence>
<keyword evidence="7" id="KW-0677">Repeat</keyword>
<dbReference type="Pfam" id="PF08263">
    <property type="entry name" value="LRRNT_2"/>
    <property type="match status" value="1"/>
</dbReference>
<feature type="domain" description="Disease resistance R13L4/SHOC-2-like LRR" evidence="15">
    <location>
        <begin position="187"/>
        <end position="391"/>
    </location>
</feature>
<keyword evidence="9 12" id="KW-0472">Membrane</keyword>
<dbReference type="PANTHER" id="PTHR48062">
    <property type="entry name" value="RECEPTOR-LIKE PROTEIN 14"/>
    <property type="match status" value="1"/>
</dbReference>
<dbReference type="GO" id="GO:0005886">
    <property type="term" value="C:plasma membrane"/>
    <property type="evidence" value="ECO:0007669"/>
    <property type="project" value="UniProtKB-SubCell"/>
</dbReference>
<evidence type="ECO:0000256" key="12">
    <source>
        <dbReference type="SAM" id="Phobius"/>
    </source>
</evidence>
<sequence>MERKVLLGQKLILVILLLGELHGYKSCIEKERKALLDLKKHVVSQSFTRDPDFILTDWTNDTKSDCCRWNEIKCSRTSGRVINLSIGYISRLEENSLLNLSLLHPFEEIQSLDLSGDYGSGFSAMFDDVEGYESLSKLKNLEILDLSSNNYSNSIFPFLNAATSIKTLLLGDNTMYGPFPVKDFINLTNLEVLDLSGNRFNSSVSVQDSPHLMKLKALDLSGNELSNSMELQGICKLKNLQELDISHNELSGQFPICIASLTGLRALDLSSNQLTGKVPSTLGNLRSIEYLSLVNNNFEGLFSFNSLTNLSRLKVITLCSKSNSLQVELGSSWKPKFQLTVVQLGSCNLVEVPQFFLHQKDLRHVDLSNNNISGLFPSWLLENNTKLDVLDLQRNLFTSFQLPKASHHLIFLDVSANEFSQIFPQNIGWILPHLHHMNLSQNSFYGNLPSSLGNMDKMYFLDISHNSFHGELPRSFEMGCVSLRFLKLSHNKLSGEIFAGSPNFTSLDVLLMDNNQFRGNIREGLRGLHSLRVLDMSNNYLTGVIPSWIGEFLSLNALFISNNLLEGEIPVSVFNMLELGPLDLSANNLSGTIPPRLKSIFDVVLNVQDNNLLGPIPDTLLENVAVLDLRNNKLSGNIPEFVHTQNISILLLKGNNLTGPIPQKLCEFSIISLLDLSNNKLNGSIPSCLSKTSFGKGKEYKPYGYDFDIGFGDLRLEVDSDSNYPRRYYNSVLVLDSFSLEYTTATQTKIKFAAKQRYDTYMGGSLKYLFGLDLSENELTGDIPEELGDLLELHALNLSRNGLSGALPETFSRLENMESLDLSFNSLQGEIPSQLTEMRSLAVFNVSYNDLSGVIPQGKQFNTFDESSYIGNPHLCGKPTVRSCSSINVSEADDDAVFMESFRMSFIVGYVTIVLVILASLSCDSPWRRAWFSVVDAFNRMMRSLSS</sequence>
<dbReference type="SMART" id="SM00365">
    <property type="entry name" value="LRR_SD22"/>
    <property type="match status" value="6"/>
</dbReference>
<feature type="domain" description="Leucine-rich repeat-containing N-terminal plant-type" evidence="14">
    <location>
        <begin position="30"/>
        <end position="75"/>
    </location>
</feature>
<evidence type="ECO:0000256" key="1">
    <source>
        <dbReference type="ARBA" id="ARBA00004251"/>
    </source>
</evidence>
<keyword evidence="5 12" id="KW-0812">Transmembrane</keyword>
<evidence type="ECO:0000256" key="13">
    <source>
        <dbReference type="SAM" id="SignalP"/>
    </source>
</evidence>
<dbReference type="FunFam" id="3.80.10.10:FF:000383">
    <property type="entry name" value="Leucine-rich repeat receptor protein kinase EMS1"/>
    <property type="match status" value="1"/>
</dbReference>
<evidence type="ECO:0000313" key="16">
    <source>
        <dbReference type="EMBL" id="CAH8360851.1"/>
    </source>
</evidence>
<dbReference type="SUPFAM" id="SSF52058">
    <property type="entry name" value="L domain-like"/>
    <property type="match status" value="3"/>
</dbReference>
<dbReference type="InterPro" id="IPR001611">
    <property type="entry name" value="Leu-rich_rpt"/>
</dbReference>
<dbReference type="InterPro" id="IPR032675">
    <property type="entry name" value="LRR_dom_sf"/>
</dbReference>
<evidence type="ECO:0000256" key="8">
    <source>
        <dbReference type="ARBA" id="ARBA00022989"/>
    </source>
</evidence>
<comment type="subcellular location">
    <subcellularLocation>
        <location evidence="1">Cell membrane</location>
        <topology evidence="1">Single-pass type I membrane protein</topology>
    </subcellularLocation>
</comment>
<keyword evidence="10" id="KW-0675">Receptor</keyword>
<keyword evidence="4" id="KW-0433">Leucine-rich repeat</keyword>
<dbReference type="EMBL" id="CAKOAT010295154">
    <property type="protein sequence ID" value="CAH8360851.1"/>
    <property type="molecule type" value="Genomic_DNA"/>
</dbReference>
<evidence type="ECO:0000259" key="15">
    <source>
        <dbReference type="Pfam" id="PF23598"/>
    </source>
</evidence>
<dbReference type="GO" id="GO:0009791">
    <property type="term" value="P:post-embryonic development"/>
    <property type="evidence" value="ECO:0007669"/>
    <property type="project" value="UniProtKB-ARBA"/>
</dbReference>
<name>A0ABC8KNQ1_ERUVS</name>
<keyword evidence="8 12" id="KW-1133">Transmembrane helix</keyword>
<organism evidence="16 17">
    <name type="scientific">Eruca vesicaria subsp. sativa</name>
    <name type="common">Garden rocket</name>
    <name type="synonym">Eruca sativa</name>
    <dbReference type="NCBI Taxonomy" id="29727"/>
    <lineage>
        <taxon>Eukaryota</taxon>
        <taxon>Viridiplantae</taxon>
        <taxon>Streptophyta</taxon>
        <taxon>Embryophyta</taxon>
        <taxon>Tracheophyta</taxon>
        <taxon>Spermatophyta</taxon>
        <taxon>Magnoliopsida</taxon>
        <taxon>eudicotyledons</taxon>
        <taxon>Gunneridae</taxon>
        <taxon>Pentapetalae</taxon>
        <taxon>rosids</taxon>
        <taxon>malvids</taxon>
        <taxon>Brassicales</taxon>
        <taxon>Brassicaceae</taxon>
        <taxon>Brassiceae</taxon>
        <taxon>Eruca</taxon>
    </lineage>
</organism>
<feature type="signal peptide" evidence="13">
    <location>
        <begin position="1"/>
        <end position="23"/>
    </location>
</feature>
<dbReference type="PANTHER" id="PTHR48062:SF52">
    <property type="entry name" value="RECEPTOR-LIKE PROTEIN 8-RELATED"/>
    <property type="match status" value="1"/>
</dbReference>
<dbReference type="PRINTS" id="PR00019">
    <property type="entry name" value="LEURICHRPT"/>
</dbReference>
<dbReference type="AlphaFoldDB" id="A0ABC8KNQ1"/>
<protein>
    <recommendedName>
        <fullName evidence="18">Leucine-rich repeat-containing N-terminal plant-type domain-containing protein</fullName>
    </recommendedName>
</protein>
<keyword evidence="11" id="KW-0325">Glycoprotein</keyword>
<dbReference type="FunFam" id="3.80.10.10:FF:000213">
    <property type="entry name" value="Tyrosine-sulfated glycopeptide receptor 1"/>
    <property type="match status" value="1"/>
</dbReference>
<evidence type="ECO:0000256" key="10">
    <source>
        <dbReference type="ARBA" id="ARBA00023170"/>
    </source>
</evidence>
<evidence type="ECO:0008006" key="18">
    <source>
        <dbReference type="Google" id="ProtNLM"/>
    </source>
</evidence>
<evidence type="ECO:0000256" key="6">
    <source>
        <dbReference type="ARBA" id="ARBA00022729"/>
    </source>
</evidence>
<evidence type="ECO:0000313" key="17">
    <source>
        <dbReference type="Proteomes" id="UP001642260"/>
    </source>
</evidence>
<comment type="caution">
    <text evidence="16">The sequence shown here is derived from an EMBL/GenBank/DDBJ whole genome shotgun (WGS) entry which is preliminary data.</text>
</comment>
<dbReference type="InterPro" id="IPR003591">
    <property type="entry name" value="Leu-rich_rpt_typical-subtyp"/>
</dbReference>
<dbReference type="Pfam" id="PF23598">
    <property type="entry name" value="LRR_14"/>
    <property type="match status" value="1"/>
</dbReference>
<evidence type="ECO:0000256" key="3">
    <source>
        <dbReference type="ARBA" id="ARBA00022475"/>
    </source>
</evidence>
<dbReference type="InterPro" id="IPR055414">
    <property type="entry name" value="LRR_R13L4/SHOC2-like"/>
</dbReference>
<gene>
    <name evidence="16" type="ORF">ERUC_LOCUS26607</name>
</gene>
<keyword evidence="3" id="KW-1003">Cell membrane</keyword>
<feature type="transmembrane region" description="Helical" evidence="12">
    <location>
        <begin position="904"/>
        <end position="923"/>
    </location>
</feature>